<evidence type="ECO:0000313" key="2">
    <source>
        <dbReference type="Proteomes" id="UP001493487"/>
    </source>
</evidence>
<protein>
    <submittedName>
        <fullName evidence="1">Uncharacterized protein</fullName>
    </submittedName>
</protein>
<sequence>MAVISIWNYPPVVITKEKALRDNDQLKFNDTIDNNPITRWARNRLGIIQMNKWILSDENQALATRIKLALSSDEELPDVLFILDKDIPELLSVLLESGKVIDLEEAFNTYAPTRIKEAYKKKIPRY</sequence>
<dbReference type="RefSeq" id="WP_232189253.1">
    <property type="nucleotide sequence ID" value="NZ_JAIOAP010000018.1"/>
</dbReference>
<name>A0ABV1L1F0_9BACL</name>
<organism evidence="1 2">
    <name type="scientific">Cohnella silvisoli</name>
    <dbReference type="NCBI Taxonomy" id="2873699"/>
    <lineage>
        <taxon>Bacteria</taxon>
        <taxon>Bacillati</taxon>
        <taxon>Bacillota</taxon>
        <taxon>Bacilli</taxon>
        <taxon>Bacillales</taxon>
        <taxon>Paenibacillaceae</taxon>
        <taxon>Cohnella</taxon>
    </lineage>
</organism>
<evidence type="ECO:0000313" key="1">
    <source>
        <dbReference type="EMBL" id="MEQ4486093.1"/>
    </source>
</evidence>
<dbReference type="Proteomes" id="UP001493487">
    <property type="component" value="Unassembled WGS sequence"/>
</dbReference>
<gene>
    <name evidence="1" type="ORF">QJS35_27305</name>
</gene>
<proteinExistence type="predicted"/>
<reference evidence="1 2" key="1">
    <citation type="journal article" date="2023" name="Genome Announc.">
        <title>Pan-Genome Analyses of the Genus Cohnella and Proposal of the Novel Species Cohnella silvisoli sp. nov., Isolated from Forest Soil.</title>
        <authorList>
            <person name="Wang C."/>
            <person name="Mao L."/>
            <person name="Bao G."/>
            <person name="Zhu H."/>
        </authorList>
    </citation>
    <scope>NUCLEOTIDE SEQUENCE [LARGE SCALE GENOMIC DNA]</scope>
    <source>
        <strain evidence="1 2">NL03-T5-1</strain>
    </source>
</reference>
<dbReference type="Gene3D" id="3.40.190.10">
    <property type="entry name" value="Periplasmic binding protein-like II"/>
    <property type="match status" value="1"/>
</dbReference>
<accession>A0ABV1L1F0</accession>
<dbReference type="EMBL" id="JASKHM010000019">
    <property type="protein sequence ID" value="MEQ4486093.1"/>
    <property type="molecule type" value="Genomic_DNA"/>
</dbReference>
<comment type="caution">
    <text evidence="1">The sequence shown here is derived from an EMBL/GenBank/DDBJ whole genome shotgun (WGS) entry which is preliminary data.</text>
</comment>
<keyword evidence="2" id="KW-1185">Reference proteome</keyword>